<accession>A0A2D4J5H5</accession>
<dbReference type="AlphaFoldDB" id="A0A2D4J5H5"/>
<reference evidence="1" key="1">
    <citation type="submission" date="2017-07" db="EMBL/GenBank/DDBJ databases">
        <authorList>
            <person name="Mikheyev A."/>
            <person name="Grau M."/>
        </authorList>
    </citation>
    <scope>NUCLEOTIDE SEQUENCE</scope>
    <source>
        <tissue evidence="1">Venom_gland</tissue>
    </source>
</reference>
<dbReference type="EMBL" id="IACK01147640">
    <property type="protein sequence ID" value="LAA91687.1"/>
    <property type="molecule type" value="Transcribed_RNA"/>
</dbReference>
<sequence length="112" mass="13733">MEEEKLLQIPEKSLLIHSKIKTRHHSRSKHDKAASCFINTYILLMYTKWFIEVYSLHKITPRQRKKTISSYHCLFLKYKRLSPHYPTFFKRMSFTYEDEMDTRVVYHIFLNT</sequence>
<name>A0A2D4J5H5_MICLE</name>
<reference evidence="1" key="2">
    <citation type="submission" date="2017-11" db="EMBL/GenBank/DDBJ databases">
        <title>Coralsnake Venomics: Analyses of Venom Gland Transcriptomes and Proteomes of Six Brazilian Taxa.</title>
        <authorList>
            <person name="Aird S.D."/>
            <person name="Jorge da Silva N."/>
            <person name="Qiu L."/>
            <person name="Villar-Briones A."/>
            <person name="Aparecida-Saddi V."/>
            <person name="Campos-Telles M.P."/>
            <person name="Grau M."/>
            <person name="Mikheyev A.S."/>
        </authorList>
    </citation>
    <scope>NUCLEOTIDE SEQUENCE</scope>
    <source>
        <tissue evidence="1">Venom_gland</tissue>
    </source>
</reference>
<proteinExistence type="predicted"/>
<organism evidence="1">
    <name type="scientific">Micrurus lemniscatus lemniscatus</name>
    <dbReference type="NCBI Taxonomy" id="129467"/>
    <lineage>
        <taxon>Eukaryota</taxon>
        <taxon>Metazoa</taxon>
        <taxon>Chordata</taxon>
        <taxon>Craniata</taxon>
        <taxon>Vertebrata</taxon>
        <taxon>Euteleostomi</taxon>
        <taxon>Lepidosauria</taxon>
        <taxon>Squamata</taxon>
        <taxon>Bifurcata</taxon>
        <taxon>Unidentata</taxon>
        <taxon>Episquamata</taxon>
        <taxon>Toxicofera</taxon>
        <taxon>Serpentes</taxon>
        <taxon>Colubroidea</taxon>
        <taxon>Elapidae</taxon>
        <taxon>Elapinae</taxon>
        <taxon>Micrurus</taxon>
    </lineage>
</organism>
<evidence type="ECO:0000313" key="1">
    <source>
        <dbReference type="EMBL" id="LAA91687.1"/>
    </source>
</evidence>
<dbReference type="EMBL" id="IACK01147639">
    <property type="protein sequence ID" value="LAA91683.1"/>
    <property type="molecule type" value="Transcribed_RNA"/>
</dbReference>
<protein>
    <submittedName>
        <fullName evidence="1">Uncharacterized protein</fullName>
    </submittedName>
</protein>